<evidence type="ECO:0000256" key="4">
    <source>
        <dbReference type="ARBA" id="ARBA00022741"/>
    </source>
</evidence>
<dbReference type="SUPFAM" id="SSF52540">
    <property type="entry name" value="P-loop containing nucleoside triphosphate hydrolases"/>
    <property type="match status" value="1"/>
</dbReference>
<comment type="subcellular location">
    <subcellularLocation>
        <location evidence="1">Cell membrane</location>
        <topology evidence="1">Peripheral membrane protein</topology>
    </subcellularLocation>
</comment>
<dbReference type="Proteomes" id="UP000572680">
    <property type="component" value="Unassembled WGS sequence"/>
</dbReference>
<dbReference type="GO" id="GO:0005886">
    <property type="term" value="C:plasma membrane"/>
    <property type="evidence" value="ECO:0007669"/>
    <property type="project" value="UniProtKB-SubCell"/>
</dbReference>
<keyword evidence="5" id="KW-0067">ATP-binding</keyword>
<dbReference type="Gene3D" id="3.40.50.300">
    <property type="entry name" value="P-loop containing nucleotide triphosphate hydrolases"/>
    <property type="match status" value="1"/>
</dbReference>
<proteinExistence type="inferred from homology"/>
<evidence type="ECO:0000256" key="6">
    <source>
        <dbReference type="ARBA" id="ARBA00023251"/>
    </source>
</evidence>
<dbReference type="InterPro" id="IPR003439">
    <property type="entry name" value="ABC_transporter-like_ATP-bd"/>
</dbReference>
<name>A0A7W3LRI1_ACTNM</name>
<evidence type="ECO:0000256" key="5">
    <source>
        <dbReference type="ARBA" id="ARBA00022840"/>
    </source>
</evidence>
<gene>
    <name evidence="8" type="ORF">HNR61_004574</name>
</gene>
<dbReference type="Pfam" id="PF00005">
    <property type="entry name" value="ABC_tran"/>
    <property type="match status" value="1"/>
</dbReference>
<accession>A0A7W3LRI1</accession>
<dbReference type="InterPro" id="IPR027417">
    <property type="entry name" value="P-loop_NTPase"/>
</dbReference>
<dbReference type="GO" id="GO:0016887">
    <property type="term" value="F:ATP hydrolysis activity"/>
    <property type="evidence" value="ECO:0007669"/>
    <property type="project" value="InterPro"/>
</dbReference>
<keyword evidence="3" id="KW-0813">Transport</keyword>
<comment type="similarity">
    <text evidence="2">Belongs to the ABC transporter superfamily.</text>
</comment>
<sequence length="49" mass="4990">MIEARGLGRTFTTRQGSVEAVRGVDLDVGAGEIVGFLGPNGAGKTVTDL</sequence>
<evidence type="ECO:0000259" key="7">
    <source>
        <dbReference type="Pfam" id="PF00005"/>
    </source>
</evidence>
<keyword evidence="6" id="KW-0046">Antibiotic resistance</keyword>
<dbReference type="GO" id="GO:0046677">
    <property type="term" value="P:response to antibiotic"/>
    <property type="evidence" value="ECO:0007669"/>
    <property type="project" value="UniProtKB-KW"/>
</dbReference>
<organism evidence="8 9">
    <name type="scientific">Actinomadura namibiensis</name>
    <dbReference type="NCBI Taxonomy" id="182080"/>
    <lineage>
        <taxon>Bacteria</taxon>
        <taxon>Bacillati</taxon>
        <taxon>Actinomycetota</taxon>
        <taxon>Actinomycetes</taxon>
        <taxon>Streptosporangiales</taxon>
        <taxon>Thermomonosporaceae</taxon>
        <taxon>Actinomadura</taxon>
    </lineage>
</organism>
<evidence type="ECO:0000256" key="3">
    <source>
        <dbReference type="ARBA" id="ARBA00022448"/>
    </source>
</evidence>
<dbReference type="PANTHER" id="PTHR42711:SF5">
    <property type="entry name" value="ABC TRANSPORTER ATP-BINDING PROTEIN NATA"/>
    <property type="match status" value="1"/>
</dbReference>
<evidence type="ECO:0000256" key="2">
    <source>
        <dbReference type="ARBA" id="ARBA00005417"/>
    </source>
</evidence>
<evidence type="ECO:0000313" key="8">
    <source>
        <dbReference type="EMBL" id="MBA8952928.1"/>
    </source>
</evidence>
<dbReference type="InterPro" id="IPR050763">
    <property type="entry name" value="ABC_transporter_ATP-binding"/>
</dbReference>
<keyword evidence="4" id="KW-0547">Nucleotide-binding</keyword>
<dbReference type="EMBL" id="JACJIA010000005">
    <property type="protein sequence ID" value="MBA8952928.1"/>
    <property type="molecule type" value="Genomic_DNA"/>
</dbReference>
<dbReference type="PANTHER" id="PTHR42711">
    <property type="entry name" value="ABC TRANSPORTER ATP-BINDING PROTEIN"/>
    <property type="match status" value="1"/>
</dbReference>
<dbReference type="AlphaFoldDB" id="A0A7W3LRI1"/>
<dbReference type="GO" id="GO:0005524">
    <property type="term" value="F:ATP binding"/>
    <property type="evidence" value="ECO:0007669"/>
    <property type="project" value="UniProtKB-KW"/>
</dbReference>
<comment type="caution">
    <text evidence="8">The sequence shown here is derived from an EMBL/GenBank/DDBJ whole genome shotgun (WGS) entry which is preliminary data.</text>
</comment>
<reference evidence="8 9" key="1">
    <citation type="submission" date="2020-08" db="EMBL/GenBank/DDBJ databases">
        <title>Genomic Encyclopedia of Type Strains, Phase IV (KMG-IV): sequencing the most valuable type-strain genomes for metagenomic binning, comparative biology and taxonomic classification.</title>
        <authorList>
            <person name="Goeker M."/>
        </authorList>
    </citation>
    <scope>NUCLEOTIDE SEQUENCE [LARGE SCALE GENOMIC DNA]</scope>
    <source>
        <strain evidence="8 9">DSM 44197</strain>
    </source>
</reference>
<evidence type="ECO:0000313" key="9">
    <source>
        <dbReference type="Proteomes" id="UP000572680"/>
    </source>
</evidence>
<keyword evidence="9" id="KW-1185">Reference proteome</keyword>
<evidence type="ECO:0000256" key="1">
    <source>
        <dbReference type="ARBA" id="ARBA00004202"/>
    </source>
</evidence>
<protein>
    <submittedName>
        <fullName evidence="8">ABC-type multidrug transport system ATPase subunit</fullName>
    </submittedName>
</protein>
<feature type="domain" description="ABC transporter" evidence="7">
    <location>
        <begin position="22"/>
        <end position="46"/>
    </location>
</feature>